<evidence type="ECO:0000313" key="2">
    <source>
        <dbReference type="Proteomes" id="UP000789570"/>
    </source>
</evidence>
<dbReference type="EMBL" id="CAJVPQ010005327">
    <property type="protein sequence ID" value="CAG8668198.1"/>
    <property type="molecule type" value="Genomic_DNA"/>
</dbReference>
<feature type="non-terminal residue" evidence="1">
    <location>
        <position position="1"/>
    </location>
</feature>
<organism evidence="1 2">
    <name type="scientific">Funneliformis caledonium</name>
    <dbReference type="NCBI Taxonomy" id="1117310"/>
    <lineage>
        <taxon>Eukaryota</taxon>
        <taxon>Fungi</taxon>
        <taxon>Fungi incertae sedis</taxon>
        <taxon>Mucoromycota</taxon>
        <taxon>Glomeromycotina</taxon>
        <taxon>Glomeromycetes</taxon>
        <taxon>Glomerales</taxon>
        <taxon>Glomeraceae</taxon>
        <taxon>Funneliformis</taxon>
    </lineage>
</organism>
<gene>
    <name evidence="1" type="ORF">FCALED_LOCUS11887</name>
</gene>
<dbReference type="AlphaFoldDB" id="A0A9N9ECE6"/>
<comment type="caution">
    <text evidence="1">The sequence shown here is derived from an EMBL/GenBank/DDBJ whole genome shotgun (WGS) entry which is preliminary data.</text>
</comment>
<protein>
    <submittedName>
        <fullName evidence="1">5992_t:CDS:1</fullName>
    </submittedName>
</protein>
<evidence type="ECO:0000313" key="1">
    <source>
        <dbReference type="EMBL" id="CAG8668198.1"/>
    </source>
</evidence>
<dbReference type="Proteomes" id="UP000789570">
    <property type="component" value="Unassembled WGS sequence"/>
</dbReference>
<reference evidence="1" key="1">
    <citation type="submission" date="2021-06" db="EMBL/GenBank/DDBJ databases">
        <authorList>
            <person name="Kallberg Y."/>
            <person name="Tangrot J."/>
            <person name="Rosling A."/>
        </authorList>
    </citation>
    <scope>NUCLEOTIDE SEQUENCE</scope>
    <source>
        <strain evidence="1">UK204</strain>
    </source>
</reference>
<proteinExistence type="predicted"/>
<sequence length="53" mass="5700">SGLDLAVAEDRDIIFEALTKLCEYFLSFDSFTTTFTKASSSTTNATAPAEQSS</sequence>
<keyword evidence="2" id="KW-1185">Reference proteome</keyword>
<accession>A0A9N9ECE6</accession>
<name>A0A9N9ECE6_9GLOM</name>